<evidence type="ECO:0000256" key="11">
    <source>
        <dbReference type="ARBA" id="ARBA00067226"/>
    </source>
</evidence>
<dbReference type="EC" id="5.3.4.1" evidence="4"/>
<comment type="subcellular location">
    <subcellularLocation>
        <location evidence="2">Endoplasmic reticulum lumen</location>
    </subcellularLocation>
</comment>
<dbReference type="PANTHER" id="PTHR45815:SF3">
    <property type="entry name" value="PROTEIN DISULFIDE-ISOMERASE A6"/>
    <property type="match status" value="1"/>
</dbReference>
<comment type="similarity">
    <text evidence="3 12">Belongs to the protein disulfide isomerase family.</text>
</comment>
<dbReference type="AlphaFoldDB" id="A0ABD0TQ92"/>
<comment type="catalytic activity">
    <reaction evidence="1">
        <text>Catalyzes the rearrangement of -S-S- bonds in proteins.</text>
        <dbReference type="EC" id="5.3.4.1"/>
    </reaction>
</comment>
<sequence>MLRTLYLGVLLCAAGSLALYDSSSDVVELTPNNFDKLVTNSDEVWIVEFYAPWCGHCKNLVPEYKKTARALKGIVKVGAVDADNHKSLSSKYGIKGFPTIKIFSGGKNTPYQGQRTAEGFVDAAIKAAKDRAYDNLGKKPSGSSSSGKSDVIELTDENFKELVLDSEDLWLVEFYAPWCGHCKNLEPHWAKAATELKGKVKVGALDATVHQQMASRYQVQGYPTIKLFPSGKKTSDSVEDYNGGRTSSDIVAWALDKLAENVAPPEIIQVVNEETMKACAGAPLCVVSVLPHILDCNAACRNDYISVLARLGDKYKNKMWGWIWAEAGAQPALEEALELGGFGYPAMAVVNAKKLKFSTLRGSFSETGINEFLRDLSFGRGQTAPVKGAEMPKIVSTEPWDGKDGELPPEEDIDLSDVDLEKDEL</sequence>
<evidence type="ECO:0000256" key="3">
    <source>
        <dbReference type="ARBA" id="ARBA00006347"/>
    </source>
</evidence>
<keyword evidence="7" id="KW-0256">Endoplasmic reticulum</keyword>
<dbReference type="InterPro" id="IPR017937">
    <property type="entry name" value="Thioredoxin_CS"/>
</dbReference>
<protein>
    <recommendedName>
        <fullName evidence="11">Protein disulfide-isomerase A6 homolog</fullName>
        <ecNumber evidence="4">5.3.4.1</ecNumber>
    </recommendedName>
</protein>
<comment type="caution">
    <text evidence="16">The sequence shown here is derived from an EMBL/GenBank/DDBJ whole genome shotgun (WGS) entry which is preliminary data.</text>
</comment>
<dbReference type="Proteomes" id="UP001549921">
    <property type="component" value="Unassembled WGS sequence"/>
</dbReference>
<dbReference type="NCBIfam" id="TIGR01126">
    <property type="entry name" value="pdi_dom"/>
    <property type="match status" value="2"/>
</dbReference>
<evidence type="ECO:0000256" key="13">
    <source>
        <dbReference type="SAM" id="MobiDB-lite"/>
    </source>
</evidence>
<evidence type="ECO:0000256" key="4">
    <source>
        <dbReference type="ARBA" id="ARBA00012723"/>
    </source>
</evidence>
<evidence type="ECO:0000256" key="12">
    <source>
        <dbReference type="RuleBase" id="RU004208"/>
    </source>
</evidence>
<dbReference type="PROSITE" id="PS00194">
    <property type="entry name" value="THIOREDOXIN_1"/>
    <property type="match status" value="2"/>
</dbReference>
<evidence type="ECO:0000313" key="18">
    <source>
        <dbReference type="Proteomes" id="UP001549920"/>
    </source>
</evidence>
<proteinExistence type="inferred from homology"/>
<feature type="chain" id="PRO_5044723048" description="Protein disulfide-isomerase A6 homolog" evidence="14">
    <location>
        <begin position="19"/>
        <end position="425"/>
    </location>
</feature>
<name>A0ABD0TQ92_LOXSC</name>
<keyword evidence="10" id="KW-0676">Redox-active center</keyword>
<reference evidence="18 19" key="1">
    <citation type="submission" date="2024-06" db="EMBL/GenBank/DDBJ databases">
        <title>A chromosome-level genome assembly of beet webworm, Loxostege sticticalis.</title>
        <authorList>
            <person name="Zhang Y."/>
        </authorList>
    </citation>
    <scope>NUCLEOTIDE SEQUENCE [LARGE SCALE GENOMIC DNA]</scope>
    <source>
        <strain evidence="17">AQ026</strain>
        <strain evidence="16">AQ028</strain>
        <tissue evidence="16">Male pupae</tissue>
        <tissue evidence="17">Whole body</tissue>
    </source>
</reference>
<gene>
    <name evidence="17" type="ORF">ABMA27_007047</name>
    <name evidence="16" type="ORF">ABMA28_007312</name>
</gene>
<dbReference type="EMBL" id="JBEDNZ010000002">
    <property type="protein sequence ID" value="KAL0851522.1"/>
    <property type="molecule type" value="Genomic_DNA"/>
</dbReference>
<dbReference type="CDD" id="cd03001">
    <property type="entry name" value="PDI_a_P5"/>
    <property type="match status" value="2"/>
</dbReference>
<dbReference type="Pfam" id="PF00085">
    <property type="entry name" value="Thioredoxin"/>
    <property type="match status" value="2"/>
</dbReference>
<keyword evidence="18" id="KW-1185">Reference proteome</keyword>
<keyword evidence="8" id="KW-1015">Disulfide bond</keyword>
<dbReference type="Proteomes" id="UP001549920">
    <property type="component" value="Unassembled WGS sequence"/>
</dbReference>
<evidence type="ECO:0000256" key="14">
    <source>
        <dbReference type="SAM" id="SignalP"/>
    </source>
</evidence>
<feature type="domain" description="Thioredoxin" evidence="15">
    <location>
        <begin position="121"/>
        <end position="260"/>
    </location>
</feature>
<evidence type="ECO:0000256" key="1">
    <source>
        <dbReference type="ARBA" id="ARBA00001182"/>
    </source>
</evidence>
<dbReference type="GO" id="GO:0005788">
    <property type="term" value="C:endoplasmic reticulum lumen"/>
    <property type="evidence" value="ECO:0007669"/>
    <property type="project" value="UniProtKB-SubCell"/>
</dbReference>
<keyword evidence="9" id="KW-0413">Isomerase</keyword>
<dbReference type="InterPro" id="IPR036249">
    <property type="entry name" value="Thioredoxin-like_sf"/>
</dbReference>
<feature type="region of interest" description="Disordered" evidence="13">
    <location>
        <begin position="387"/>
        <end position="425"/>
    </location>
</feature>
<dbReference type="CDD" id="cd02983">
    <property type="entry name" value="P5_C"/>
    <property type="match status" value="1"/>
</dbReference>
<feature type="domain" description="Thioredoxin" evidence="15">
    <location>
        <begin position="12"/>
        <end position="120"/>
    </location>
</feature>
<evidence type="ECO:0000256" key="2">
    <source>
        <dbReference type="ARBA" id="ARBA00004319"/>
    </source>
</evidence>
<dbReference type="InterPro" id="IPR005788">
    <property type="entry name" value="PDI_thioredoxin-like_dom"/>
</dbReference>
<evidence type="ECO:0000256" key="8">
    <source>
        <dbReference type="ARBA" id="ARBA00023157"/>
    </source>
</evidence>
<evidence type="ECO:0000256" key="9">
    <source>
        <dbReference type="ARBA" id="ARBA00023235"/>
    </source>
</evidence>
<accession>A0ABD0TQ92</accession>
<dbReference type="FunFam" id="3.40.30.10:FF:000032">
    <property type="entry name" value="Protein disulfide-isomerase A6 homolog"/>
    <property type="match status" value="1"/>
</dbReference>
<evidence type="ECO:0000259" key="15">
    <source>
        <dbReference type="PROSITE" id="PS51352"/>
    </source>
</evidence>
<keyword evidence="5 14" id="KW-0732">Signal</keyword>
<evidence type="ECO:0000313" key="16">
    <source>
        <dbReference type="EMBL" id="KAL0851522.1"/>
    </source>
</evidence>
<organism evidence="16 19">
    <name type="scientific">Loxostege sticticalis</name>
    <name type="common">Beet webworm moth</name>
    <dbReference type="NCBI Taxonomy" id="481309"/>
    <lineage>
        <taxon>Eukaryota</taxon>
        <taxon>Metazoa</taxon>
        <taxon>Ecdysozoa</taxon>
        <taxon>Arthropoda</taxon>
        <taxon>Hexapoda</taxon>
        <taxon>Insecta</taxon>
        <taxon>Pterygota</taxon>
        <taxon>Neoptera</taxon>
        <taxon>Endopterygota</taxon>
        <taxon>Lepidoptera</taxon>
        <taxon>Glossata</taxon>
        <taxon>Ditrysia</taxon>
        <taxon>Pyraloidea</taxon>
        <taxon>Crambidae</taxon>
        <taxon>Pyraustinae</taxon>
        <taxon>Loxostege</taxon>
    </lineage>
</organism>
<dbReference type="FunFam" id="3.40.30.10:FF:000050">
    <property type="entry name" value="protein disulfide-isomerase A6 isoform X1"/>
    <property type="match status" value="1"/>
</dbReference>
<evidence type="ECO:0000256" key="7">
    <source>
        <dbReference type="ARBA" id="ARBA00022824"/>
    </source>
</evidence>
<dbReference type="EMBL" id="JBEUOH010000002">
    <property type="protein sequence ID" value="KAL0901896.1"/>
    <property type="molecule type" value="Genomic_DNA"/>
</dbReference>
<evidence type="ECO:0000256" key="5">
    <source>
        <dbReference type="ARBA" id="ARBA00022729"/>
    </source>
</evidence>
<keyword evidence="6" id="KW-0677">Repeat</keyword>
<dbReference type="GO" id="GO:0003756">
    <property type="term" value="F:protein disulfide isomerase activity"/>
    <property type="evidence" value="ECO:0007669"/>
    <property type="project" value="UniProtKB-EC"/>
</dbReference>
<evidence type="ECO:0000256" key="6">
    <source>
        <dbReference type="ARBA" id="ARBA00022737"/>
    </source>
</evidence>
<feature type="compositionally biased region" description="Acidic residues" evidence="13">
    <location>
        <begin position="407"/>
        <end position="425"/>
    </location>
</feature>
<evidence type="ECO:0000256" key="10">
    <source>
        <dbReference type="ARBA" id="ARBA00023284"/>
    </source>
</evidence>
<dbReference type="Gene3D" id="3.40.30.10">
    <property type="entry name" value="Glutaredoxin"/>
    <property type="match status" value="2"/>
</dbReference>
<dbReference type="InterPro" id="IPR013766">
    <property type="entry name" value="Thioredoxin_domain"/>
</dbReference>
<evidence type="ECO:0000313" key="19">
    <source>
        <dbReference type="Proteomes" id="UP001549921"/>
    </source>
</evidence>
<dbReference type="PROSITE" id="PS51352">
    <property type="entry name" value="THIOREDOXIN_2"/>
    <property type="match status" value="2"/>
</dbReference>
<dbReference type="PRINTS" id="PR00421">
    <property type="entry name" value="THIOREDOXIN"/>
</dbReference>
<dbReference type="SUPFAM" id="SSF52833">
    <property type="entry name" value="Thioredoxin-like"/>
    <property type="match status" value="3"/>
</dbReference>
<evidence type="ECO:0000313" key="17">
    <source>
        <dbReference type="EMBL" id="KAL0901896.1"/>
    </source>
</evidence>
<dbReference type="PANTHER" id="PTHR45815">
    <property type="entry name" value="PROTEIN DISULFIDE-ISOMERASE A6"/>
    <property type="match status" value="1"/>
</dbReference>
<feature type="signal peptide" evidence="14">
    <location>
        <begin position="1"/>
        <end position="18"/>
    </location>
</feature>